<dbReference type="InterPro" id="IPR005334">
    <property type="entry name" value="Tctex-1-like"/>
</dbReference>
<dbReference type="Pfam" id="PF03645">
    <property type="entry name" value="Tctex-1"/>
    <property type="match status" value="1"/>
</dbReference>
<dbReference type="GO" id="GO:0045505">
    <property type="term" value="F:dynein intermediate chain binding"/>
    <property type="evidence" value="ECO:0007669"/>
    <property type="project" value="TreeGrafter"/>
</dbReference>
<reference evidence="3" key="2">
    <citation type="submission" date="2025-08" db="UniProtKB">
        <authorList>
            <consortium name="Ensembl"/>
        </authorList>
    </citation>
    <scope>IDENTIFICATION</scope>
</reference>
<keyword evidence="4" id="KW-1185">Reference proteome</keyword>
<protein>
    <submittedName>
        <fullName evidence="3">Dynein light chain Tctex-type 1</fullName>
    </submittedName>
</protein>
<dbReference type="Ensembl" id="ENSSFOT00015044602.1">
    <property type="protein sequence ID" value="ENSSFOP00015065581.1"/>
    <property type="gene ID" value="ENSSFOG00015029878.1"/>
</dbReference>
<reference evidence="3" key="3">
    <citation type="submission" date="2025-09" db="UniProtKB">
        <authorList>
            <consortium name="Ensembl"/>
        </authorList>
    </citation>
    <scope>IDENTIFICATION</scope>
</reference>
<dbReference type="Gene3D" id="3.30.1140.40">
    <property type="entry name" value="Tctex-1"/>
    <property type="match status" value="1"/>
</dbReference>
<accession>A0A8C9VWD3</accession>
<dbReference type="GeneTree" id="ENSGT00940000154531"/>
<evidence type="ECO:0000256" key="1">
    <source>
        <dbReference type="ARBA" id="ARBA00005361"/>
    </source>
</evidence>
<dbReference type="PANTHER" id="PTHR21255:SF4">
    <property type="entry name" value="DYNEIN LIGHT CHAIN TCTEX-TYPE"/>
    <property type="match status" value="1"/>
</dbReference>
<evidence type="ECO:0000313" key="4">
    <source>
        <dbReference type="Proteomes" id="UP000694397"/>
    </source>
</evidence>
<proteinExistence type="inferred from homology"/>
<dbReference type="PANTHER" id="PTHR21255">
    <property type="entry name" value="T-COMPLEX-ASSOCIATED-TESTIS-EXPRESSED 1/ DYNEIN LIGHT CHAIN"/>
    <property type="match status" value="1"/>
</dbReference>
<keyword evidence="2" id="KW-0732">Signal</keyword>
<organism evidence="3 4">
    <name type="scientific">Scleropages formosus</name>
    <name type="common">Asian bonytongue</name>
    <name type="synonym">Osteoglossum formosum</name>
    <dbReference type="NCBI Taxonomy" id="113540"/>
    <lineage>
        <taxon>Eukaryota</taxon>
        <taxon>Metazoa</taxon>
        <taxon>Chordata</taxon>
        <taxon>Craniata</taxon>
        <taxon>Vertebrata</taxon>
        <taxon>Euteleostomi</taxon>
        <taxon>Actinopterygii</taxon>
        <taxon>Neopterygii</taxon>
        <taxon>Teleostei</taxon>
        <taxon>Osteoglossocephala</taxon>
        <taxon>Osteoglossomorpha</taxon>
        <taxon>Osteoglossiformes</taxon>
        <taxon>Osteoglossidae</taxon>
        <taxon>Scleropages</taxon>
    </lineage>
</organism>
<dbReference type="OrthoDB" id="10059120at2759"/>
<dbReference type="GO" id="GO:0005868">
    <property type="term" value="C:cytoplasmic dynein complex"/>
    <property type="evidence" value="ECO:0007669"/>
    <property type="project" value="TreeGrafter"/>
</dbReference>
<feature type="signal peptide" evidence="2">
    <location>
        <begin position="1"/>
        <end position="20"/>
    </location>
</feature>
<feature type="chain" id="PRO_5034740345" evidence="2">
    <location>
        <begin position="21"/>
        <end position="121"/>
    </location>
</feature>
<dbReference type="GO" id="GO:0005737">
    <property type="term" value="C:cytoplasm"/>
    <property type="evidence" value="ECO:0007669"/>
    <property type="project" value="TreeGrafter"/>
</dbReference>
<reference evidence="3 4" key="1">
    <citation type="submission" date="2019-04" db="EMBL/GenBank/DDBJ databases">
        <authorList>
            <consortium name="Wellcome Sanger Institute Data Sharing"/>
        </authorList>
    </citation>
    <scope>NUCLEOTIDE SEQUENCE [LARGE SCALE GENOMIC DNA]</scope>
</reference>
<dbReference type="Proteomes" id="UP000694397">
    <property type="component" value="Chromosome 15"/>
</dbReference>
<gene>
    <name evidence="3" type="primary">LOC108922936</name>
</gene>
<evidence type="ECO:0000256" key="2">
    <source>
        <dbReference type="SAM" id="SignalP"/>
    </source>
</evidence>
<dbReference type="InterPro" id="IPR038586">
    <property type="entry name" value="Tctex-1-like_sf"/>
</dbReference>
<dbReference type="AlphaFoldDB" id="A0A8C9VWD3"/>
<comment type="similarity">
    <text evidence="1">Belongs to the dynein light chain Tctex-type family.</text>
</comment>
<name>A0A8C9VWD3_SCLFO</name>
<sequence>QTSLFLSSVLFFFFCQTAFVVEDISNIIKEAVDTTIGSSPFQTARVNAWTSAVVETCLSQLAKLGKPFKYIVTCIVMQKNGAGLHAASSCFWDNTTDGERGGGVVYSFNAMEATVIQHSNM</sequence>
<evidence type="ECO:0000313" key="3">
    <source>
        <dbReference type="Ensembl" id="ENSSFOP00015065581.1"/>
    </source>
</evidence>
<dbReference type="GO" id="GO:0007018">
    <property type="term" value="P:microtubule-based movement"/>
    <property type="evidence" value="ECO:0007669"/>
    <property type="project" value="TreeGrafter"/>
</dbReference>